<sequence length="294" mass="33931">MSDRRKYAFNGLEYFENVREHMERHNFIEIPVGSIGGIDGWVLKMRRNLFDDNRLFVFICTLDRKPKIKYRCYTSILKINGSLSSECNHYLEKSKVAGAVPVEEGYLINGGIIVEYGFQIEGILVSEGVWTFNFHDPLFDYKKNMNMITFQRGTTFFYCHKQLLTHHSTYFDSDSNENQMIELTDSIGFVDFLQIAHGVRGRVNFESISGTLRSAQKYKLLNVIQLIDQIALLRLPGFKIAISEAISSDLNHYLADLLKKQDSFEGLTEELKKVDLEAISGEVMKKLVKFFLVF</sequence>
<protein>
    <submittedName>
        <fullName evidence="2">BTB domain-containing protein</fullName>
    </submittedName>
</protein>
<dbReference type="InterPro" id="IPR011333">
    <property type="entry name" value="SKP1/BTB/POZ_sf"/>
</dbReference>
<dbReference type="AlphaFoldDB" id="A0A1I7UKS0"/>
<organism evidence="1 2">
    <name type="scientific">Caenorhabditis tropicalis</name>
    <dbReference type="NCBI Taxonomy" id="1561998"/>
    <lineage>
        <taxon>Eukaryota</taxon>
        <taxon>Metazoa</taxon>
        <taxon>Ecdysozoa</taxon>
        <taxon>Nematoda</taxon>
        <taxon>Chromadorea</taxon>
        <taxon>Rhabditida</taxon>
        <taxon>Rhabditina</taxon>
        <taxon>Rhabditomorpha</taxon>
        <taxon>Rhabditoidea</taxon>
        <taxon>Rhabditidae</taxon>
        <taxon>Peloderinae</taxon>
        <taxon>Caenorhabditis</taxon>
    </lineage>
</organism>
<reference evidence="2" key="1">
    <citation type="submission" date="2016-11" db="UniProtKB">
        <authorList>
            <consortium name="WormBaseParasite"/>
        </authorList>
    </citation>
    <scope>IDENTIFICATION</scope>
</reference>
<keyword evidence="1" id="KW-1185">Reference proteome</keyword>
<proteinExistence type="predicted"/>
<dbReference type="SUPFAM" id="SSF54695">
    <property type="entry name" value="POZ domain"/>
    <property type="match status" value="1"/>
</dbReference>
<evidence type="ECO:0000313" key="2">
    <source>
        <dbReference type="WBParaSite" id="Csp11.Scaffold630.g16947.t1"/>
    </source>
</evidence>
<dbReference type="Proteomes" id="UP000095282">
    <property type="component" value="Unplaced"/>
</dbReference>
<accession>A0A1I7UKS0</accession>
<evidence type="ECO:0000313" key="1">
    <source>
        <dbReference type="Proteomes" id="UP000095282"/>
    </source>
</evidence>
<dbReference type="WBParaSite" id="Csp11.Scaffold630.g16947.t1">
    <property type="protein sequence ID" value="Csp11.Scaffold630.g16947.t1"/>
    <property type="gene ID" value="Csp11.Scaffold630.g16947"/>
</dbReference>
<dbReference type="eggNOG" id="ENOG502TJU5">
    <property type="taxonomic scope" value="Eukaryota"/>
</dbReference>
<name>A0A1I7UKS0_9PELO</name>